<dbReference type="OMA" id="NESHIIW"/>
<sequence>ISEAAWTVTYECIQVMGGMGFMKVRCLRMQIFRIFEGTNVIIWLFVALNGFQVTEMALKKPLGNTGVLAGELTESLVAKAGLDTGLTLQGTVHPELATSGELTIPSLEQFGFVVVTDEQFVLKRVADWAIDLYAMVVFLSRAPRSLSQGHLSAQHKKCETWCNGGV</sequence>
<accession>A0A674DDT6</accession>
<dbReference type="GeneTree" id="ENSGT00990000208909"/>
<dbReference type="InterPro" id="IPR036250">
    <property type="entry name" value="AcylCo_DH-like_C"/>
</dbReference>
<evidence type="ECO:0000256" key="2">
    <source>
        <dbReference type="ARBA" id="ARBA00023002"/>
    </source>
</evidence>
<keyword evidence="3" id="KW-0812">Transmembrane</keyword>
<evidence type="ECO:0000256" key="3">
    <source>
        <dbReference type="SAM" id="Phobius"/>
    </source>
</evidence>
<keyword evidence="1" id="KW-0809">Transit peptide</keyword>
<name>A0A674DDT6_SALTR</name>
<evidence type="ECO:0000313" key="5">
    <source>
        <dbReference type="Ensembl" id="ENSSTUP00000093719.1"/>
    </source>
</evidence>
<dbReference type="Pfam" id="PF21343">
    <property type="entry name" value="ACAD9-ACADV_C"/>
    <property type="match status" value="1"/>
</dbReference>
<dbReference type="GO" id="GO:0016627">
    <property type="term" value="F:oxidoreductase activity, acting on the CH-CH group of donors"/>
    <property type="evidence" value="ECO:0007669"/>
    <property type="project" value="InterPro"/>
</dbReference>
<evidence type="ECO:0000313" key="6">
    <source>
        <dbReference type="Proteomes" id="UP000472277"/>
    </source>
</evidence>
<dbReference type="InterPro" id="IPR049448">
    <property type="entry name" value="ACAD9/ACADV-like_C"/>
</dbReference>
<reference evidence="5" key="2">
    <citation type="submission" date="2025-09" db="UniProtKB">
        <authorList>
            <consortium name="Ensembl"/>
        </authorList>
    </citation>
    <scope>IDENTIFICATION</scope>
</reference>
<organism evidence="5 6">
    <name type="scientific">Salmo trutta</name>
    <name type="common">Brown trout</name>
    <dbReference type="NCBI Taxonomy" id="8032"/>
    <lineage>
        <taxon>Eukaryota</taxon>
        <taxon>Metazoa</taxon>
        <taxon>Chordata</taxon>
        <taxon>Craniata</taxon>
        <taxon>Vertebrata</taxon>
        <taxon>Euteleostomi</taxon>
        <taxon>Actinopterygii</taxon>
        <taxon>Neopterygii</taxon>
        <taxon>Teleostei</taxon>
        <taxon>Protacanthopterygii</taxon>
        <taxon>Salmoniformes</taxon>
        <taxon>Salmonidae</taxon>
        <taxon>Salmoninae</taxon>
        <taxon>Salmo</taxon>
    </lineage>
</organism>
<evidence type="ECO:0000259" key="4">
    <source>
        <dbReference type="Pfam" id="PF21343"/>
    </source>
</evidence>
<dbReference type="Gene3D" id="1.20.140.10">
    <property type="entry name" value="Butyryl-CoA Dehydrogenase, subunit A, domain 3"/>
    <property type="match status" value="2"/>
</dbReference>
<dbReference type="Ensembl" id="ENSSTUT00000100243.1">
    <property type="protein sequence ID" value="ENSSTUP00000093719.1"/>
    <property type="gene ID" value="ENSSTUG00000041643.1"/>
</dbReference>
<dbReference type="SUPFAM" id="SSF47203">
    <property type="entry name" value="Acyl-CoA dehydrogenase C-terminal domain-like"/>
    <property type="match status" value="1"/>
</dbReference>
<proteinExistence type="predicted"/>
<feature type="transmembrane region" description="Helical" evidence="3">
    <location>
        <begin position="31"/>
        <end position="51"/>
    </location>
</feature>
<evidence type="ECO:0000256" key="1">
    <source>
        <dbReference type="ARBA" id="ARBA00022946"/>
    </source>
</evidence>
<protein>
    <recommendedName>
        <fullName evidence="4">ACAD9/ACADV-like C-terminal domain-containing protein</fullName>
    </recommendedName>
</protein>
<keyword evidence="6" id="KW-1185">Reference proteome</keyword>
<keyword evidence="3" id="KW-0472">Membrane</keyword>
<feature type="domain" description="ACAD9/ACADV-like C-terminal" evidence="4">
    <location>
        <begin position="115"/>
        <end position="163"/>
    </location>
</feature>
<dbReference type="AlphaFoldDB" id="A0A674DDT6"/>
<keyword evidence="3" id="KW-1133">Transmembrane helix</keyword>
<keyword evidence="2" id="KW-0560">Oxidoreductase</keyword>
<reference evidence="5" key="1">
    <citation type="submission" date="2025-08" db="UniProtKB">
        <authorList>
            <consortium name="Ensembl"/>
        </authorList>
    </citation>
    <scope>IDENTIFICATION</scope>
</reference>
<dbReference type="Proteomes" id="UP000472277">
    <property type="component" value="Chromosome 5"/>
</dbReference>